<dbReference type="InterPro" id="IPR011249">
    <property type="entry name" value="Metalloenz_LuxS/M16"/>
</dbReference>
<dbReference type="GO" id="GO:0046872">
    <property type="term" value="F:metal ion binding"/>
    <property type="evidence" value="ECO:0007669"/>
    <property type="project" value="UniProtKB-KW"/>
</dbReference>
<dbReference type="InterPro" id="IPR050626">
    <property type="entry name" value="Peptidase_M16"/>
</dbReference>
<evidence type="ECO:0000259" key="2">
    <source>
        <dbReference type="Pfam" id="PF05193"/>
    </source>
</evidence>
<sequence length="489" mass="56453">MMFGLLTCLFLWPCSFFCKEVPVPIHHFVSDTSPYKGHKNCHWEKWKLSNGLSLLLIHDIRLGASECYFGLSVPAGAVDDPSYAPGTAHLLAHLIGDTFGPELDFEIGLHSTLFKLRSEWEPFSSDLSRFLSLIHHDSFCPFDPTGKMPALHEIEAERHFSSQQDAFHLWSTLLNQLQITQDRNSYGFENVVADNLQRASQLRQWFDCYYTAEESSCIVSTPKPLSEVRNVILEILSGMRQKTMRRPKREIWKCNKSAFLFLEMQKGTRSLSCIWPFLEKEFSEKQHPLYLLTTVMEGLTLQLRDLKWATSCQAHLEPLGYQLPTLFCIRIDLTEKGVQRWEGILSLIDQFLSQAAQLKNEEIEALFSELKKEESEQILTDFPWSIEKMLKAFAKEPLQTFPLFAVSPLQLDSHRYRASIQQLLDGHRIVLLGTNLSEWQTIQKLSCLQAPKKDKGNPHNRFFFPNKPTISHLSRQPLEYSTCPRKDQK</sequence>
<dbReference type="Proteomes" id="UP000253816">
    <property type="component" value="Unassembled WGS sequence"/>
</dbReference>
<dbReference type="Pfam" id="PF05193">
    <property type="entry name" value="Peptidase_M16_C"/>
    <property type="match status" value="1"/>
</dbReference>
<protein>
    <recommendedName>
        <fullName evidence="2">Peptidase M16 C-terminal domain-containing protein</fullName>
    </recommendedName>
</protein>
<name>A0A369K9M5_9BACT</name>
<dbReference type="PANTHER" id="PTHR43690:SF18">
    <property type="entry name" value="INSULIN-DEGRADING ENZYME-RELATED"/>
    <property type="match status" value="1"/>
</dbReference>
<proteinExistence type="predicted"/>
<dbReference type="AlphaFoldDB" id="A0A369K9M5"/>
<dbReference type="PANTHER" id="PTHR43690">
    <property type="entry name" value="NARDILYSIN"/>
    <property type="match status" value="1"/>
</dbReference>
<keyword evidence="1" id="KW-0479">Metal-binding</keyword>
<accession>A0A369K9M5</accession>
<dbReference type="InterPro" id="IPR007863">
    <property type="entry name" value="Peptidase_M16_C"/>
</dbReference>
<gene>
    <name evidence="3" type="ORF">HAT2_00608</name>
</gene>
<dbReference type="OrthoDB" id="9811314at2"/>
<evidence type="ECO:0000313" key="3">
    <source>
        <dbReference type="EMBL" id="RDB31291.1"/>
    </source>
</evidence>
<feature type="domain" description="Peptidase M16 C-terminal" evidence="2">
    <location>
        <begin position="200"/>
        <end position="363"/>
    </location>
</feature>
<dbReference type="RefSeq" id="WP_114544537.1">
    <property type="nucleotide sequence ID" value="NZ_QQBG01000022.1"/>
</dbReference>
<keyword evidence="4" id="KW-1185">Reference proteome</keyword>
<dbReference type="SUPFAM" id="SSF63411">
    <property type="entry name" value="LuxS/MPP-like metallohydrolase"/>
    <property type="match status" value="2"/>
</dbReference>
<evidence type="ECO:0000256" key="1">
    <source>
        <dbReference type="ARBA" id="ARBA00022723"/>
    </source>
</evidence>
<dbReference type="EMBL" id="QQBG01000022">
    <property type="protein sequence ID" value="RDB31291.1"/>
    <property type="molecule type" value="Genomic_DNA"/>
</dbReference>
<dbReference type="Gene3D" id="3.30.830.10">
    <property type="entry name" value="Metalloenzyme, LuxS/M16 peptidase-like"/>
    <property type="match status" value="2"/>
</dbReference>
<comment type="caution">
    <text evidence="3">The sequence shown here is derived from an EMBL/GenBank/DDBJ whole genome shotgun (WGS) entry which is preliminary data.</text>
</comment>
<organism evidence="3 4">
    <name type="scientific">Candidatus Similichlamydia laticola</name>
    <dbReference type="NCBI Taxonomy" id="2170265"/>
    <lineage>
        <taxon>Bacteria</taxon>
        <taxon>Pseudomonadati</taxon>
        <taxon>Chlamydiota</taxon>
        <taxon>Chlamydiia</taxon>
        <taxon>Parachlamydiales</taxon>
        <taxon>Candidatus Parilichlamydiaceae</taxon>
        <taxon>Candidatus Similichlamydia</taxon>
    </lineage>
</organism>
<evidence type="ECO:0000313" key="4">
    <source>
        <dbReference type="Proteomes" id="UP000253816"/>
    </source>
</evidence>
<reference evidence="3 4" key="1">
    <citation type="submission" date="2018-07" db="EMBL/GenBank/DDBJ databases">
        <title>Comparative genomics of the Candidatus Parilichlamydiaceae reveals evidence of convergent evolution and genome reduction in the phylum Chlamydiae.</title>
        <authorList>
            <person name="Taylor-Brown A."/>
            <person name="Polkinghorne A."/>
        </authorList>
    </citation>
    <scope>NUCLEOTIDE SEQUENCE [LARGE SCALE GENOMIC DNA]</scope>
    <source>
        <strain evidence="3 4">Hat2</strain>
    </source>
</reference>